<proteinExistence type="predicted"/>
<dbReference type="EMBL" id="BART01009690">
    <property type="protein sequence ID" value="GAG79706.1"/>
    <property type="molecule type" value="Genomic_DNA"/>
</dbReference>
<feature type="non-terminal residue" evidence="1">
    <location>
        <position position="56"/>
    </location>
</feature>
<sequence>MWSPSRTPNIDHTVHDAWENGYVPVNQAFAQAVIDEAMGKEPPPIVMLNDYHLYLV</sequence>
<evidence type="ECO:0000313" key="1">
    <source>
        <dbReference type="EMBL" id="GAG79706.1"/>
    </source>
</evidence>
<reference evidence="1" key="1">
    <citation type="journal article" date="2014" name="Front. Microbiol.">
        <title>High frequency of phylogenetically diverse reductive dehalogenase-homologous genes in deep subseafloor sedimentary metagenomes.</title>
        <authorList>
            <person name="Kawai M."/>
            <person name="Futagami T."/>
            <person name="Toyoda A."/>
            <person name="Takaki Y."/>
            <person name="Nishi S."/>
            <person name="Hori S."/>
            <person name="Arai W."/>
            <person name="Tsubouchi T."/>
            <person name="Morono Y."/>
            <person name="Uchiyama I."/>
            <person name="Ito T."/>
            <person name="Fujiyama A."/>
            <person name="Inagaki F."/>
            <person name="Takami H."/>
        </authorList>
    </citation>
    <scope>NUCLEOTIDE SEQUENCE</scope>
    <source>
        <strain evidence="1">Expedition CK06-06</strain>
    </source>
</reference>
<organism evidence="1">
    <name type="scientific">marine sediment metagenome</name>
    <dbReference type="NCBI Taxonomy" id="412755"/>
    <lineage>
        <taxon>unclassified sequences</taxon>
        <taxon>metagenomes</taxon>
        <taxon>ecological metagenomes</taxon>
    </lineage>
</organism>
<dbReference type="AlphaFoldDB" id="X1C5P3"/>
<gene>
    <name evidence="1" type="ORF">S01H4_21400</name>
</gene>
<comment type="caution">
    <text evidence="1">The sequence shown here is derived from an EMBL/GenBank/DDBJ whole genome shotgun (WGS) entry which is preliminary data.</text>
</comment>
<accession>X1C5P3</accession>
<protein>
    <submittedName>
        <fullName evidence="1">Uncharacterized protein</fullName>
    </submittedName>
</protein>
<name>X1C5P3_9ZZZZ</name>
<dbReference type="Gene3D" id="3.40.50.2000">
    <property type="entry name" value="Glycogen Phosphorylase B"/>
    <property type="match status" value="1"/>
</dbReference>